<protein>
    <submittedName>
        <fullName evidence="2">Uncharacterized protein</fullName>
    </submittedName>
</protein>
<comment type="caution">
    <text evidence="2">The sequence shown here is derived from an EMBL/GenBank/DDBJ whole genome shotgun (WGS) entry which is preliminary data.</text>
</comment>
<feature type="region of interest" description="Disordered" evidence="1">
    <location>
        <begin position="1"/>
        <end position="65"/>
    </location>
</feature>
<dbReference type="AlphaFoldDB" id="A0AA39CUX8"/>
<name>A0AA39CUX8_9EURO</name>
<feature type="compositionally biased region" description="Basic and acidic residues" evidence="1">
    <location>
        <begin position="1"/>
        <end position="29"/>
    </location>
</feature>
<dbReference type="EMBL" id="JAPDRN010000089">
    <property type="protein sequence ID" value="KAJ9625306.1"/>
    <property type="molecule type" value="Genomic_DNA"/>
</dbReference>
<evidence type="ECO:0000256" key="1">
    <source>
        <dbReference type="SAM" id="MobiDB-lite"/>
    </source>
</evidence>
<sequence length="96" mass="10173">MTEHDKKPSNAREGVQESRQDKRQDDVAKQRPGQQDQKVRDAHSQSPGSAGALCTSYGGAKEDRTPDLVIANDALSQLSYGPKGMLHPVGSGAGAT</sequence>
<proteinExistence type="predicted"/>
<gene>
    <name evidence="2" type="ORF">H2204_010552</name>
</gene>
<evidence type="ECO:0000313" key="2">
    <source>
        <dbReference type="EMBL" id="KAJ9625306.1"/>
    </source>
</evidence>
<organism evidence="2">
    <name type="scientific">Knufia peltigerae</name>
    <dbReference type="NCBI Taxonomy" id="1002370"/>
    <lineage>
        <taxon>Eukaryota</taxon>
        <taxon>Fungi</taxon>
        <taxon>Dikarya</taxon>
        <taxon>Ascomycota</taxon>
        <taxon>Pezizomycotina</taxon>
        <taxon>Eurotiomycetes</taxon>
        <taxon>Chaetothyriomycetidae</taxon>
        <taxon>Chaetothyriales</taxon>
        <taxon>Trichomeriaceae</taxon>
        <taxon>Knufia</taxon>
    </lineage>
</organism>
<accession>A0AA39CUX8</accession>
<reference evidence="2" key="1">
    <citation type="submission" date="2022-10" db="EMBL/GenBank/DDBJ databases">
        <title>Culturing micro-colonial fungi from biological soil crusts in the Mojave desert and describing Neophaeococcomyces mojavensis, and introducing the new genera and species Taxawa tesnikishii.</title>
        <authorList>
            <person name="Kurbessoian T."/>
            <person name="Stajich J.E."/>
        </authorList>
    </citation>
    <scope>NUCLEOTIDE SEQUENCE</scope>
    <source>
        <strain evidence="2">TK_35</strain>
    </source>
</reference>